<evidence type="ECO:0000313" key="3">
    <source>
        <dbReference type="Proteomes" id="UP000076632"/>
    </source>
</evidence>
<keyword evidence="3" id="KW-1185">Reference proteome</keyword>
<accession>A0A161TFU0</accession>
<dbReference type="Gene3D" id="3.30.710.10">
    <property type="entry name" value="Potassium Channel Kv1.1, Chain A"/>
    <property type="match status" value="1"/>
</dbReference>
<reference evidence="2 3" key="1">
    <citation type="journal article" date="2016" name="Fungal Biol.">
        <title>The genome of Xylona heveae provides a window into fungal endophytism.</title>
        <authorList>
            <person name="Gazis R."/>
            <person name="Kuo A."/>
            <person name="Riley R."/>
            <person name="LaButti K."/>
            <person name="Lipzen A."/>
            <person name="Lin J."/>
            <person name="Amirebrahimi M."/>
            <person name="Hesse C.N."/>
            <person name="Spatafora J.W."/>
            <person name="Henrissat B."/>
            <person name="Hainaut M."/>
            <person name="Grigoriev I.V."/>
            <person name="Hibbett D.S."/>
        </authorList>
    </citation>
    <scope>NUCLEOTIDE SEQUENCE [LARGE SCALE GENOMIC DNA]</scope>
    <source>
        <strain evidence="2 3">TC161</strain>
    </source>
</reference>
<feature type="region of interest" description="Disordered" evidence="1">
    <location>
        <begin position="386"/>
        <end position="512"/>
    </location>
</feature>
<feature type="compositionally biased region" description="Basic and acidic residues" evidence="1">
    <location>
        <begin position="286"/>
        <end position="295"/>
    </location>
</feature>
<dbReference type="STRING" id="1328760.A0A161TFU0"/>
<dbReference type="OrthoDB" id="6359816at2759"/>
<dbReference type="EMBL" id="KV407455">
    <property type="protein sequence ID" value="KZF24947.1"/>
    <property type="molecule type" value="Genomic_DNA"/>
</dbReference>
<feature type="compositionally biased region" description="Basic and acidic residues" evidence="1">
    <location>
        <begin position="498"/>
        <end position="512"/>
    </location>
</feature>
<name>A0A161TFU0_XYLHT</name>
<proteinExistence type="predicted"/>
<feature type="compositionally biased region" description="Acidic residues" evidence="1">
    <location>
        <begin position="335"/>
        <end position="344"/>
    </location>
</feature>
<dbReference type="AlphaFoldDB" id="A0A161TFU0"/>
<feature type="region of interest" description="Disordered" evidence="1">
    <location>
        <begin position="98"/>
        <end position="125"/>
    </location>
</feature>
<dbReference type="GeneID" id="28896884"/>
<gene>
    <name evidence="2" type="ORF">L228DRAFT_243702</name>
</gene>
<dbReference type="InParanoid" id="A0A161TFU0"/>
<sequence length="512" mass="57608">MAVAEAESLPWSKVLSSGILEVCGDSVPYHTFPIHEYLFRQRCNTNCSLWKGSLDETRRRFIIQNAAPEIVVRFVEWAYRDSYSDRVELPRLPAAMLNQTVPGRPLTPPREDHTNGHDASPQSRYHYTAYSGSPKAIQSLKSRQHPDAHDRLVADMNHPLLCHMHMYKLATAYQIQPLRSLACQKIENALMSLSLLETAALESVIALLDLCFNVLHLDVEDPLSKWLEKYTAYHIITLLGDAKFTSVAQQRLPRIVSLMSRAPLPSRNGLHWDFIFPAFEENEEEGKDHEDEHAATVEQEPSNEQPAVAVEDYSEQAPTSDVVEDVNEPIPVTEDSPEDEEPTVEDTPVCFDDYSEEVPEPAEEKAIDDYLEEASLPLKDDAEEILAPALLSEPEPEPAPEPEALQLTTPENATDELGTLGGLSSKKKKKGVAKMKKKTKKKNWLNSETNDEEKSPEEAVVGIPEEAITLPTEQAEQAEPLRDERGFKWSGWGAPTTERNEKNKNKLDLSWD</sequence>
<protein>
    <recommendedName>
        <fullName evidence="4">BTB domain-containing protein</fullName>
    </recommendedName>
</protein>
<organism evidence="2 3">
    <name type="scientific">Xylona heveae (strain CBS 132557 / TC161)</name>
    <dbReference type="NCBI Taxonomy" id="1328760"/>
    <lineage>
        <taxon>Eukaryota</taxon>
        <taxon>Fungi</taxon>
        <taxon>Dikarya</taxon>
        <taxon>Ascomycota</taxon>
        <taxon>Pezizomycotina</taxon>
        <taxon>Xylonomycetes</taxon>
        <taxon>Xylonales</taxon>
        <taxon>Xylonaceae</taxon>
        <taxon>Xylona</taxon>
    </lineage>
</organism>
<dbReference type="InterPro" id="IPR011333">
    <property type="entry name" value="SKP1/BTB/POZ_sf"/>
</dbReference>
<evidence type="ECO:0008006" key="4">
    <source>
        <dbReference type="Google" id="ProtNLM"/>
    </source>
</evidence>
<evidence type="ECO:0000256" key="1">
    <source>
        <dbReference type="SAM" id="MobiDB-lite"/>
    </source>
</evidence>
<dbReference type="RefSeq" id="XP_018190502.1">
    <property type="nucleotide sequence ID" value="XM_018331747.1"/>
</dbReference>
<feature type="region of interest" description="Disordered" evidence="1">
    <location>
        <begin position="283"/>
        <end position="346"/>
    </location>
</feature>
<evidence type="ECO:0000313" key="2">
    <source>
        <dbReference type="EMBL" id="KZF24947.1"/>
    </source>
</evidence>
<feature type="compositionally biased region" description="Basic residues" evidence="1">
    <location>
        <begin position="425"/>
        <end position="443"/>
    </location>
</feature>
<dbReference type="Proteomes" id="UP000076632">
    <property type="component" value="Unassembled WGS sequence"/>
</dbReference>